<dbReference type="SMART" id="SM00365">
    <property type="entry name" value="LRR_SD22"/>
    <property type="match status" value="7"/>
</dbReference>
<dbReference type="AlphaFoldDB" id="A0A7N2KLY1"/>
<accession>A0A7N2KLY1</accession>
<dbReference type="Gramene" id="QL01p012215:mrna">
    <property type="protein sequence ID" value="QL01p012215:mrna"/>
    <property type="gene ID" value="QL01p012215"/>
</dbReference>
<evidence type="ECO:0000256" key="8">
    <source>
        <dbReference type="ARBA" id="ARBA00022989"/>
    </source>
</evidence>
<evidence type="ECO:0000256" key="9">
    <source>
        <dbReference type="ARBA" id="ARBA00023136"/>
    </source>
</evidence>
<dbReference type="FunFam" id="3.80.10.10:FF:000111">
    <property type="entry name" value="LRR receptor-like serine/threonine-protein kinase ERECTA"/>
    <property type="match status" value="1"/>
</dbReference>
<sequence length="970" mass="108637">MGKCLSWKYFSLLLSLLFFHSQFPVSSSLSSNSQCSALLHFNHSLSLDSYASLPFCENSYPKTGSWKEDKDCCTWDGVVCDNSTRHVIALDLTCSWLSGSIHSNSTLFLLRHLRTLNLAGNYFNSSLISPEFGKFQSLTHLNLSDSYFSGEIPYEISQLSSLVSLDLSYNFDPFSRLQLLSIKAPVWKRVIGNLTQLRELLLDRTDMSSITPNSSMMNLSSSLTTLSLYRCNLQGKFEINIFHLPCIQTLDLGYNLELEGSLSKCNWSSSSLKFLSLDSTSFSGELPDFIGNLKSLEYLDLSTCNFTGAIPTSMGNLTQIINLDLSYNSFNGLLPLSIFDLPNLFSLHLDNNQLVGPLPYHIGEFKYNNSLVTFDLSYNMLHGSIPSSISRLVNLISLDLSSNNLHGSIPSSISRLVNLTSLSLSSNNLSIMFDLEMFSKLKNLIVVNFSYNNLFVSINNNLTFTLPNLNELYLSSCNISEFPIFLRTTINLRYLNLSNNRIHGQTPKWLGAVGRNSLQFLDLSHNFLTSIDKIPWKNLDTVDLRNNLLQGPFPTLNALNLNYLFASNNNITGEIPSIICNASSLEVLDLSHNNFSGTIPKCLVLSNVLSVLDLRMNSLNGSIPATFSEGNKLRSINLNGNQLEGPLPRSLETSTNLEVLDLGNNKINGTFPYWLGSILVLQVLVIRSNKFRGRIGNPKTQFPFLNLRILDISNNKFNGPLPRKYFKYLKAMMNADEGEVALKYIGDNYYYDSLNVMMKGSYIELVRIQTVFTTIDFSNNRFIGDIPQIIGSLNSLKGLNFSHNNLTGCIPSSFGNLTNLEWLDLSFNKLGGEIPKQLVDIPWLADLKLSHNQLAGQIPLGKQFNTFDNDSYTNNLGLCGFPLTRACNNHETKQPPPSTLQQEDNLEPKNGFGWRAVSIGYGCGVIFGTLMGYLMFKIGKPKWIVRMVKLEQHILLKRLKNNARRSGGRK</sequence>
<name>A0A7N2KLY1_QUELO</name>
<dbReference type="Gene3D" id="3.80.10.10">
    <property type="entry name" value="Ribonuclease Inhibitor"/>
    <property type="match status" value="5"/>
</dbReference>
<dbReference type="PROSITE" id="PS51450">
    <property type="entry name" value="LRR"/>
    <property type="match status" value="1"/>
</dbReference>
<dbReference type="InterPro" id="IPR046956">
    <property type="entry name" value="RLP23-like"/>
</dbReference>
<dbReference type="FunFam" id="3.80.10.10:FF:000095">
    <property type="entry name" value="LRR receptor-like serine/threonine-protein kinase GSO1"/>
    <property type="match status" value="2"/>
</dbReference>
<evidence type="ECO:0000313" key="15">
    <source>
        <dbReference type="EnsemblPlants" id="QL01p012215:mrna"/>
    </source>
</evidence>
<dbReference type="InterPro" id="IPR001611">
    <property type="entry name" value="Leu-rich_rpt"/>
</dbReference>
<dbReference type="OMA" id="CETENCF"/>
<dbReference type="Pfam" id="PF00560">
    <property type="entry name" value="LRR_1"/>
    <property type="match status" value="9"/>
</dbReference>
<reference evidence="15" key="2">
    <citation type="submission" date="2021-01" db="UniProtKB">
        <authorList>
            <consortium name="EnsemblPlants"/>
        </authorList>
    </citation>
    <scope>IDENTIFICATION</scope>
</reference>
<proteinExistence type="inferred from homology"/>
<dbReference type="InterPro" id="IPR003591">
    <property type="entry name" value="Leu-rich_rpt_typical-subtyp"/>
</dbReference>
<evidence type="ECO:0000256" key="10">
    <source>
        <dbReference type="ARBA" id="ARBA00023170"/>
    </source>
</evidence>
<dbReference type="SMART" id="SM00369">
    <property type="entry name" value="LRR_TYP"/>
    <property type="match status" value="11"/>
</dbReference>
<dbReference type="EnsemblPlants" id="QL01p012215:mrna">
    <property type="protein sequence ID" value="QL01p012215:mrna"/>
    <property type="gene ID" value="QL01p012215"/>
</dbReference>
<evidence type="ECO:0000256" key="11">
    <source>
        <dbReference type="ARBA" id="ARBA00023180"/>
    </source>
</evidence>
<dbReference type="InterPro" id="IPR013210">
    <property type="entry name" value="LRR_N_plant-typ"/>
</dbReference>
<evidence type="ECO:0000256" key="7">
    <source>
        <dbReference type="ARBA" id="ARBA00022737"/>
    </source>
</evidence>
<dbReference type="PANTHER" id="PTHR48061">
    <property type="entry name" value="LEUCINE-RICH REPEAT RECEPTOR PROTEIN KINASE EMS1-LIKE-RELATED"/>
    <property type="match status" value="1"/>
</dbReference>
<keyword evidence="7" id="KW-0677">Repeat</keyword>
<evidence type="ECO:0000256" key="4">
    <source>
        <dbReference type="ARBA" id="ARBA00022614"/>
    </source>
</evidence>
<protein>
    <recommendedName>
        <fullName evidence="14">Leucine-rich repeat-containing N-terminal plant-type domain-containing protein</fullName>
    </recommendedName>
</protein>
<dbReference type="PANTHER" id="PTHR48061:SF46">
    <property type="entry name" value="LEUCINE-RICH REPEAT-CONTAINING N-TERMINAL PLANT-TYPE DOMAIN-CONTAINING PROTEIN"/>
    <property type="match status" value="1"/>
</dbReference>
<comment type="similarity">
    <text evidence="2">Belongs to the RLP family.</text>
</comment>
<evidence type="ECO:0000256" key="2">
    <source>
        <dbReference type="ARBA" id="ARBA00009592"/>
    </source>
</evidence>
<comment type="subcellular location">
    <subcellularLocation>
        <location evidence="1">Cell membrane</location>
        <topology evidence="1">Single-pass type I membrane protein</topology>
    </subcellularLocation>
</comment>
<keyword evidence="3" id="KW-1003">Cell membrane</keyword>
<keyword evidence="9 12" id="KW-0472">Membrane</keyword>
<evidence type="ECO:0000259" key="14">
    <source>
        <dbReference type="Pfam" id="PF08263"/>
    </source>
</evidence>
<dbReference type="InParanoid" id="A0A7N2KLY1"/>
<dbReference type="GO" id="GO:0005886">
    <property type="term" value="C:plasma membrane"/>
    <property type="evidence" value="ECO:0007669"/>
    <property type="project" value="UniProtKB-SubCell"/>
</dbReference>
<dbReference type="InterPro" id="IPR032675">
    <property type="entry name" value="LRR_dom_sf"/>
</dbReference>
<keyword evidence="5 12" id="KW-0812">Transmembrane</keyword>
<keyword evidence="10" id="KW-0675">Receptor</keyword>
<feature type="transmembrane region" description="Helical" evidence="12">
    <location>
        <begin position="912"/>
        <end position="936"/>
    </location>
</feature>
<evidence type="ECO:0000313" key="16">
    <source>
        <dbReference type="Proteomes" id="UP000594261"/>
    </source>
</evidence>
<evidence type="ECO:0000256" key="1">
    <source>
        <dbReference type="ARBA" id="ARBA00004251"/>
    </source>
</evidence>
<evidence type="ECO:0000256" key="13">
    <source>
        <dbReference type="SAM" id="SignalP"/>
    </source>
</evidence>
<evidence type="ECO:0000256" key="3">
    <source>
        <dbReference type="ARBA" id="ARBA00022475"/>
    </source>
</evidence>
<keyword evidence="6 13" id="KW-0732">Signal</keyword>
<dbReference type="Pfam" id="PF08263">
    <property type="entry name" value="LRRNT_2"/>
    <property type="match status" value="1"/>
</dbReference>
<feature type="chain" id="PRO_5029873216" description="Leucine-rich repeat-containing N-terminal plant-type domain-containing protein" evidence="13">
    <location>
        <begin position="29"/>
        <end position="970"/>
    </location>
</feature>
<dbReference type="PRINTS" id="PR00019">
    <property type="entry name" value="LEURICHRPT"/>
</dbReference>
<keyword evidence="8 12" id="KW-1133">Transmembrane helix</keyword>
<organism evidence="15 16">
    <name type="scientific">Quercus lobata</name>
    <name type="common">Valley oak</name>
    <dbReference type="NCBI Taxonomy" id="97700"/>
    <lineage>
        <taxon>Eukaryota</taxon>
        <taxon>Viridiplantae</taxon>
        <taxon>Streptophyta</taxon>
        <taxon>Embryophyta</taxon>
        <taxon>Tracheophyta</taxon>
        <taxon>Spermatophyta</taxon>
        <taxon>Magnoliopsida</taxon>
        <taxon>eudicotyledons</taxon>
        <taxon>Gunneridae</taxon>
        <taxon>Pentapetalae</taxon>
        <taxon>rosids</taxon>
        <taxon>fabids</taxon>
        <taxon>Fagales</taxon>
        <taxon>Fagaceae</taxon>
        <taxon>Quercus</taxon>
    </lineage>
</organism>
<keyword evidence="4" id="KW-0433">Leucine-rich repeat</keyword>
<dbReference type="Proteomes" id="UP000594261">
    <property type="component" value="Chromosome 1"/>
</dbReference>
<feature type="signal peptide" evidence="13">
    <location>
        <begin position="1"/>
        <end position="28"/>
    </location>
</feature>
<evidence type="ECO:0000256" key="6">
    <source>
        <dbReference type="ARBA" id="ARBA00022729"/>
    </source>
</evidence>
<feature type="domain" description="Leucine-rich repeat-containing N-terminal plant-type" evidence="14">
    <location>
        <begin position="32"/>
        <end position="81"/>
    </location>
</feature>
<keyword evidence="16" id="KW-1185">Reference proteome</keyword>
<keyword evidence="11" id="KW-0325">Glycoprotein</keyword>
<reference evidence="15 16" key="1">
    <citation type="journal article" date="2016" name="G3 (Bethesda)">
        <title>First Draft Assembly and Annotation of the Genome of a California Endemic Oak Quercus lobata Nee (Fagaceae).</title>
        <authorList>
            <person name="Sork V.L."/>
            <person name="Fitz-Gibbon S.T."/>
            <person name="Puiu D."/>
            <person name="Crepeau M."/>
            <person name="Gugger P.F."/>
            <person name="Sherman R."/>
            <person name="Stevens K."/>
            <person name="Langley C.H."/>
            <person name="Pellegrini M."/>
            <person name="Salzberg S.L."/>
        </authorList>
    </citation>
    <scope>NUCLEOTIDE SEQUENCE [LARGE SCALE GENOMIC DNA]</scope>
    <source>
        <strain evidence="15 16">cv. SW786</strain>
    </source>
</reference>
<dbReference type="EMBL" id="LRBV02000001">
    <property type="status" value="NOT_ANNOTATED_CDS"/>
    <property type="molecule type" value="Genomic_DNA"/>
</dbReference>
<dbReference type="Pfam" id="PF13855">
    <property type="entry name" value="LRR_8"/>
    <property type="match status" value="3"/>
</dbReference>
<dbReference type="SUPFAM" id="SSF52058">
    <property type="entry name" value="L domain-like"/>
    <property type="match status" value="3"/>
</dbReference>
<evidence type="ECO:0000256" key="12">
    <source>
        <dbReference type="SAM" id="Phobius"/>
    </source>
</evidence>
<evidence type="ECO:0000256" key="5">
    <source>
        <dbReference type="ARBA" id="ARBA00022692"/>
    </source>
</evidence>